<dbReference type="Proteomes" id="UP000305948">
    <property type="component" value="Unassembled WGS sequence"/>
</dbReference>
<dbReference type="AlphaFoldDB" id="A0A5C3NAH9"/>
<organism evidence="1 2">
    <name type="scientific">Heliocybe sulcata</name>
    <dbReference type="NCBI Taxonomy" id="5364"/>
    <lineage>
        <taxon>Eukaryota</taxon>
        <taxon>Fungi</taxon>
        <taxon>Dikarya</taxon>
        <taxon>Basidiomycota</taxon>
        <taxon>Agaricomycotina</taxon>
        <taxon>Agaricomycetes</taxon>
        <taxon>Gloeophyllales</taxon>
        <taxon>Gloeophyllaceae</taxon>
        <taxon>Heliocybe</taxon>
    </lineage>
</organism>
<gene>
    <name evidence="1" type="ORF">OE88DRAFT_1326097</name>
</gene>
<reference evidence="1 2" key="1">
    <citation type="journal article" date="2019" name="Nat. Ecol. Evol.">
        <title>Megaphylogeny resolves global patterns of mushroom evolution.</title>
        <authorList>
            <person name="Varga T."/>
            <person name="Krizsan K."/>
            <person name="Foldi C."/>
            <person name="Dima B."/>
            <person name="Sanchez-Garcia M."/>
            <person name="Sanchez-Ramirez S."/>
            <person name="Szollosi G.J."/>
            <person name="Szarkandi J.G."/>
            <person name="Papp V."/>
            <person name="Albert L."/>
            <person name="Andreopoulos W."/>
            <person name="Angelini C."/>
            <person name="Antonin V."/>
            <person name="Barry K.W."/>
            <person name="Bougher N.L."/>
            <person name="Buchanan P."/>
            <person name="Buyck B."/>
            <person name="Bense V."/>
            <person name="Catcheside P."/>
            <person name="Chovatia M."/>
            <person name="Cooper J."/>
            <person name="Damon W."/>
            <person name="Desjardin D."/>
            <person name="Finy P."/>
            <person name="Geml J."/>
            <person name="Haridas S."/>
            <person name="Hughes K."/>
            <person name="Justo A."/>
            <person name="Karasinski D."/>
            <person name="Kautmanova I."/>
            <person name="Kiss B."/>
            <person name="Kocsube S."/>
            <person name="Kotiranta H."/>
            <person name="LaButti K.M."/>
            <person name="Lechner B.E."/>
            <person name="Liimatainen K."/>
            <person name="Lipzen A."/>
            <person name="Lukacs Z."/>
            <person name="Mihaltcheva S."/>
            <person name="Morgado L.N."/>
            <person name="Niskanen T."/>
            <person name="Noordeloos M.E."/>
            <person name="Ohm R.A."/>
            <person name="Ortiz-Santana B."/>
            <person name="Ovrebo C."/>
            <person name="Racz N."/>
            <person name="Riley R."/>
            <person name="Savchenko A."/>
            <person name="Shiryaev A."/>
            <person name="Soop K."/>
            <person name="Spirin V."/>
            <person name="Szebenyi C."/>
            <person name="Tomsovsky M."/>
            <person name="Tulloss R.E."/>
            <person name="Uehling J."/>
            <person name="Grigoriev I.V."/>
            <person name="Vagvolgyi C."/>
            <person name="Papp T."/>
            <person name="Martin F.M."/>
            <person name="Miettinen O."/>
            <person name="Hibbett D.S."/>
            <person name="Nagy L.G."/>
        </authorList>
    </citation>
    <scope>NUCLEOTIDE SEQUENCE [LARGE SCALE GENOMIC DNA]</scope>
    <source>
        <strain evidence="1 2">OMC1185</strain>
    </source>
</reference>
<evidence type="ECO:0000313" key="2">
    <source>
        <dbReference type="Proteomes" id="UP000305948"/>
    </source>
</evidence>
<name>A0A5C3NAH9_9AGAM</name>
<keyword evidence="2" id="KW-1185">Reference proteome</keyword>
<sequence>MHGRCVLGRYSMRRIIWRRCFLPNPASRVPYDVRELVFSGAGSELTQASCTAVKKGDCDHCLSVQDSHAGSTECPTRRSAPKLGVDESVGANVCREQRQSLAFPKTLDRRDLYSAPHNWYVPTFDESGRCDPLRCRRMRLFADRYTCAQGIHYLLVL</sequence>
<evidence type="ECO:0000313" key="1">
    <source>
        <dbReference type="EMBL" id="TFK52978.1"/>
    </source>
</evidence>
<accession>A0A5C3NAH9</accession>
<proteinExistence type="predicted"/>
<dbReference type="EMBL" id="ML213508">
    <property type="protein sequence ID" value="TFK52978.1"/>
    <property type="molecule type" value="Genomic_DNA"/>
</dbReference>
<protein>
    <submittedName>
        <fullName evidence="1">Uncharacterized protein</fullName>
    </submittedName>
</protein>